<feature type="compositionally biased region" description="Basic and acidic residues" evidence="1">
    <location>
        <begin position="480"/>
        <end position="492"/>
    </location>
</feature>
<gene>
    <name evidence="4" type="ORF">COU31_00995</name>
</gene>
<evidence type="ECO:0000256" key="1">
    <source>
        <dbReference type="SAM" id="MobiDB-lite"/>
    </source>
</evidence>
<accession>A0A2M6W4S7</accession>
<protein>
    <recommendedName>
        <fullName evidence="3">DUF8128 domain-containing protein</fullName>
    </recommendedName>
</protein>
<evidence type="ECO:0000313" key="4">
    <source>
        <dbReference type="EMBL" id="PIT87788.1"/>
    </source>
</evidence>
<evidence type="ECO:0000259" key="3">
    <source>
        <dbReference type="Pfam" id="PF26449"/>
    </source>
</evidence>
<name>A0A2M6W4S7_9BACT</name>
<keyword evidence="2" id="KW-0812">Transmembrane</keyword>
<keyword evidence="2" id="KW-1133">Transmembrane helix</keyword>
<comment type="caution">
    <text evidence="4">The sequence shown here is derived from an EMBL/GenBank/DDBJ whole genome shotgun (WGS) entry which is preliminary data.</text>
</comment>
<dbReference type="AlphaFoldDB" id="A0A2M6W4S7"/>
<dbReference type="InterPro" id="IPR058441">
    <property type="entry name" value="DUF8128"/>
</dbReference>
<keyword evidence="2" id="KW-0472">Membrane</keyword>
<sequence>MPLVLNLPFGISVDLTLWDQIMTWGTWPKISAIFALVGWPILIIVFFYVLLTTHRWHKIVLEQKSWKWVLLAVDIPQEVLQGPKAVEHIFANLHGSALYANLAEKWWYGKYQKWFSFEIISIEGYIQFLIRTEMEYRDLVEAAIYAQYPEAEITEVEDYVDRIPHHYPDENYKLVGWEFILENSDVYPIRTYQEFEHSISKDVVFNDPMAAMLENFSRIGPGENFWYHIIILPSIDERAWKEKGIAEAKKIIADQGAKPHKDSLISKIGDIPRLLAKEVISAWDWNWEAEESAKHDSAKPASIMDLTPGLRDTLQSVEEKISKHAFKTKIRVLYAARKEVFNLHKCMEGFIGSMKQFFNTNRNGFKPTGFTMANYAFANYRANYKRNEFIHGFRKRKPFVGHNPIMLNVEELATIWHFPLAFVKTPLLQKTTSKRAEPPTDLPVEDVDDIYGLPTDEDPGLIISAKPPTVITDAHGSMPTEEKKSDDDHKGFSVDQPYG</sequence>
<organism evidence="4 5">
    <name type="scientific">Candidatus Magasanikbacteria bacterium CG10_big_fil_rev_8_21_14_0_10_40_10</name>
    <dbReference type="NCBI Taxonomy" id="1974648"/>
    <lineage>
        <taxon>Bacteria</taxon>
        <taxon>Candidatus Magasanikiibacteriota</taxon>
    </lineage>
</organism>
<feature type="transmembrane region" description="Helical" evidence="2">
    <location>
        <begin position="30"/>
        <end position="51"/>
    </location>
</feature>
<evidence type="ECO:0000256" key="2">
    <source>
        <dbReference type="SAM" id="Phobius"/>
    </source>
</evidence>
<evidence type="ECO:0000313" key="5">
    <source>
        <dbReference type="Proteomes" id="UP000231183"/>
    </source>
</evidence>
<dbReference type="Pfam" id="PF26449">
    <property type="entry name" value="DUF8128"/>
    <property type="match status" value="1"/>
</dbReference>
<reference evidence="5" key="1">
    <citation type="submission" date="2017-09" db="EMBL/GenBank/DDBJ databases">
        <title>Depth-based differentiation of microbial function through sediment-hosted aquifers and enrichment of novel symbionts in the deep terrestrial subsurface.</title>
        <authorList>
            <person name="Probst A.J."/>
            <person name="Ladd B."/>
            <person name="Jarett J.K."/>
            <person name="Geller-Mcgrath D.E."/>
            <person name="Sieber C.M.K."/>
            <person name="Emerson J.B."/>
            <person name="Anantharaman K."/>
            <person name="Thomas B.C."/>
            <person name="Malmstrom R."/>
            <person name="Stieglmeier M."/>
            <person name="Klingl A."/>
            <person name="Woyke T."/>
            <person name="Ryan C.M."/>
            <person name="Banfield J.F."/>
        </authorList>
    </citation>
    <scope>NUCLEOTIDE SEQUENCE [LARGE SCALE GENOMIC DNA]</scope>
</reference>
<feature type="region of interest" description="Disordered" evidence="1">
    <location>
        <begin position="470"/>
        <end position="499"/>
    </location>
</feature>
<feature type="domain" description="DUF8128" evidence="3">
    <location>
        <begin position="114"/>
        <end position="426"/>
    </location>
</feature>
<dbReference type="Proteomes" id="UP000231183">
    <property type="component" value="Unassembled WGS sequence"/>
</dbReference>
<proteinExistence type="predicted"/>
<dbReference type="EMBL" id="PFBX01000006">
    <property type="protein sequence ID" value="PIT87788.1"/>
    <property type="molecule type" value="Genomic_DNA"/>
</dbReference>